<dbReference type="EMBL" id="JYJB01000010">
    <property type="protein sequence ID" value="KJL46383.1"/>
    <property type="molecule type" value="Genomic_DNA"/>
</dbReference>
<sequence length="195" mass="21854">MKISQWDGTEDQLDAIARLYADAFAEPPYDEDPARNLIEFPQRIRRYAAEKPEFRLRTATEDGDLVGFVLGTGIGPGDWWWDRLNATLAAPHRARWLEQQQFGVAELVVKPSHRRSGLGRALMNNVLDGLPYNSALLACYPDAVAPQGLYTSLGWTVIDPCLRVSASHPTQIMGIRLRPRTSRRITLPVRSSVEG</sequence>
<comment type="caution">
    <text evidence="2">The sequence shown here is derived from an EMBL/GenBank/DDBJ whole genome shotgun (WGS) entry which is preliminary data.</text>
</comment>
<dbReference type="Proteomes" id="UP000033900">
    <property type="component" value="Unassembled WGS sequence"/>
</dbReference>
<keyword evidence="2" id="KW-0808">Transferase</keyword>
<dbReference type="SUPFAM" id="SSF55729">
    <property type="entry name" value="Acyl-CoA N-acyltransferases (Nat)"/>
    <property type="match status" value="1"/>
</dbReference>
<accession>A0A0M2HN73</accession>
<dbReference type="STRING" id="273678.RS84_03015"/>
<reference evidence="2 3" key="1">
    <citation type="submission" date="2015-02" db="EMBL/GenBank/DDBJ databases">
        <title>Draft genome sequences of ten Microbacterium spp. with emphasis on heavy metal contaminated environments.</title>
        <authorList>
            <person name="Corretto E."/>
        </authorList>
    </citation>
    <scope>NUCLEOTIDE SEQUENCE [LARGE SCALE GENOMIC DNA]</scope>
    <source>
        <strain evidence="2 3">SA35</strain>
    </source>
</reference>
<dbReference type="GO" id="GO:0016747">
    <property type="term" value="F:acyltransferase activity, transferring groups other than amino-acyl groups"/>
    <property type="evidence" value="ECO:0007669"/>
    <property type="project" value="InterPro"/>
</dbReference>
<gene>
    <name evidence="2" type="ORF">RS84_03015</name>
</gene>
<evidence type="ECO:0000313" key="2">
    <source>
        <dbReference type="EMBL" id="KJL46383.1"/>
    </source>
</evidence>
<dbReference type="RefSeq" id="WP_052676392.1">
    <property type="nucleotide sequence ID" value="NZ_JYJB01000010.1"/>
</dbReference>
<dbReference type="Gene3D" id="3.40.630.30">
    <property type="match status" value="1"/>
</dbReference>
<dbReference type="InterPro" id="IPR016181">
    <property type="entry name" value="Acyl_CoA_acyltransferase"/>
</dbReference>
<proteinExistence type="predicted"/>
<dbReference type="InterPro" id="IPR000182">
    <property type="entry name" value="GNAT_dom"/>
</dbReference>
<dbReference type="OrthoDB" id="3371202at2"/>
<feature type="domain" description="N-acetyltransferase" evidence="1">
    <location>
        <begin position="3"/>
        <end position="178"/>
    </location>
</feature>
<organism evidence="2 3">
    <name type="scientific">Microbacterium hydrocarbonoxydans</name>
    <dbReference type="NCBI Taxonomy" id="273678"/>
    <lineage>
        <taxon>Bacteria</taxon>
        <taxon>Bacillati</taxon>
        <taxon>Actinomycetota</taxon>
        <taxon>Actinomycetes</taxon>
        <taxon>Micrococcales</taxon>
        <taxon>Microbacteriaceae</taxon>
        <taxon>Microbacterium</taxon>
    </lineage>
</organism>
<protein>
    <submittedName>
        <fullName evidence="2">Acetyltransferase (GNAT) family protein</fullName>
    </submittedName>
</protein>
<keyword evidence="3" id="KW-1185">Reference proteome</keyword>
<name>A0A0M2HN73_9MICO</name>
<evidence type="ECO:0000259" key="1">
    <source>
        <dbReference type="PROSITE" id="PS51186"/>
    </source>
</evidence>
<evidence type="ECO:0000313" key="3">
    <source>
        <dbReference type="Proteomes" id="UP000033900"/>
    </source>
</evidence>
<dbReference type="PROSITE" id="PS51186">
    <property type="entry name" value="GNAT"/>
    <property type="match status" value="1"/>
</dbReference>
<dbReference type="PATRIC" id="fig|273678.4.peg.3014"/>
<dbReference type="Pfam" id="PF00583">
    <property type="entry name" value="Acetyltransf_1"/>
    <property type="match status" value="1"/>
</dbReference>
<dbReference type="AlphaFoldDB" id="A0A0M2HN73"/>
<dbReference type="CDD" id="cd04301">
    <property type="entry name" value="NAT_SF"/>
    <property type="match status" value="1"/>
</dbReference>